<reference evidence="2" key="1">
    <citation type="submission" date="2021-04" db="EMBL/GenBank/DDBJ databases">
        <title>Genomic characterization of the novel lytic bacteriophage vB_RsoP_BMB50 infecting Ralstonia solanacearum.</title>
        <authorList>
            <person name="Wang K."/>
            <person name="Liu Q."/>
            <person name="Dong Z."/>
            <person name="Sun M."/>
            <person name="Peng D."/>
        </authorList>
    </citation>
    <scope>NUCLEOTIDE SEQUENCE</scope>
</reference>
<feature type="compositionally biased region" description="Acidic residues" evidence="1">
    <location>
        <begin position="297"/>
        <end position="311"/>
    </location>
</feature>
<accession>A0A8E5KHD0</accession>
<evidence type="ECO:0000313" key="3">
    <source>
        <dbReference type="Proteomes" id="UP000694260"/>
    </source>
</evidence>
<evidence type="ECO:0000256" key="1">
    <source>
        <dbReference type="SAM" id="MobiDB-lite"/>
    </source>
</evidence>
<proteinExistence type="predicted"/>
<name>A0A8E5KHD0_9CAUD</name>
<feature type="compositionally biased region" description="Low complexity" evidence="1">
    <location>
        <begin position="1"/>
        <end position="16"/>
    </location>
</feature>
<dbReference type="Proteomes" id="UP000694260">
    <property type="component" value="Segment"/>
</dbReference>
<dbReference type="EMBL" id="MW965453">
    <property type="protein sequence ID" value="QVE65536.1"/>
    <property type="molecule type" value="Genomic_DNA"/>
</dbReference>
<feature type="region of interest" description="Disordered" evidence="1">
    <location>
        <begin position="226"/>
        <end position="311"/>
    </location>
</feature>
<sequence>MALNLKKLAQKAQKQQDLTKESTGGEYSPPEKGVPGLRFVGYIETGKVNGEFKGKPKVTDKATLLFELHGKRWPVGENGNPTLIAVKLNKGTSAKSQYIKLFKAMNYAGNATTFVELLGDAFIGNISHYEGNDGKTYATLKDDATGVFTVRAPFTENEEGESIARKVPEALSDIKCFLWNDPDKDQWDSIFIDGEYDDGTSKNKFQKAIRDAVNFEGSPIEALLDGAPEVEDDDVEDAKAAAKAKKAAAAKQAAPDDADDEDGEEEQAPPPKTAAKKAPPAAKAKPKAAPKAKPVDTDDDPMGDIPDGEDE</sequence>
<evidence type="ECO:0000313" key="2">
    <source>
        <dbReference type="EMBL" id="QVE65536.1"/>
    </source>
</evidence>
<keyword evidence="3" id="KW-1185">Reference proteome</keyword>
<organism evidence="2 3">
    <name type="scientific">Ralstonia phage vB_RsoP_BMB50</name>
    <dbReference type="NCBI Taxonomy" id="2834269"/>
    <lineage>
        <taxon>Viruses</taxon>
        <taxon>Duplodnaviria</taxon>
        <taxon>Heunggongvirae</taxon>
        <taxon>Uroviricota</taxon>
        <taxon>Caudoviricetes</taxon>
        <taxon>Autographivirales</taxon>
        <taxon>Autonotataviridae</taxon>
        <taxon>Okabevirinae</taxon>
        <taxon>Hongshanvirus</taxon>
        <taxon>Hongshanvirus BMB50</taxon>
    </lineage>
</organism>
<protein>
    <submittedName>
        <fullName evidence="2">Uncharacterized protein</fullName>
    </submittedName>
</protein>
<feature type="region of interest" description="Disordered" evidence="1">
    <location>
        <begin position="1"/>
        <end position="33"/>
    </location>
</feature>
<feature type="compositionally biased region" description="Acidic residues" evidence="1">
    <location>
        <begin position="256"/>
        <end position="267"/>
    </location>
</feature>